<accession>A0A8H8WX80</accession>
<gene>
    <name evidence="2" type="ORF">mvi_47060</name>
</gene>
<protein>
    <submittedName>
        <fullName evidence="2">Uncharacterized protein</fullName>
    </submittedName>
</protein>
<dbReference type="EMBL" id="AP024145">
    <property type="protein sequence ID" value="BCM86245.1"/>
    <property type="molecule type" value="Genomic_DNA"/>
</dbReference>
<feature type="compositionally biased region" description="Basic and acidic residues" evidence="1">
    <location>
        <begin position="1"/>
        <end position="22"/>
    </location>
</feature>
<dbReference type="Proteomes" id="UP000663508">
    <property type="component" value="Chromosome"/>
</dbReference>
<dbReference type="KEGG" id="mind:mvi_47060"/>
<evidence type="ECO:0000313" key="2">
    <source>
        <dbReference type="EMBL" id="BCM86245.1"/>
    </source>
</evidence>
<dbReference type="AlphaFoldDB" id="A0A8H8WX80"/>
<sequence>MRTGREEGRVMAKHAKAAEIKARPLPRRPRDRGVGPRERSRRATGGVSGRDPSVFGRSGIGDTPPRA</sequence>
<feature type="region of interest" description="Disordered" evidence="1">
    <location>
        <begin position="1"/>
        <end position="67"/>
    </location>
</feature>
<evidence type="ECO:0000256" key="1">
    <source>
        <dbReference type="SAM" id="MobiDB-lite"/>
    </source>
</evidence>
<reference evidence="2" key="1">
    <citation type="submission" date="2020-11" db="EMBL/GenBank/DDBJ databases">
        <title>Complete genome sequence of a novel pathogenic Methylobacterium strain isolated from rice in Vietnam.</title>
        <authorList>
            <person name="Lai K."/>
            <person name="Okazaki S."/>
            <person name="Higashi K."/>
            <person name="Mori H."/>
            <person name="Toyoda A."/>
            <person name="Kurokawa K."/>
        </authorList>
    </citation>
    <scope>NUCLEOTIDE SEQUENCE</scope>
    <source>
        <strain evidence="2">VL1</strain>
    </source>
</reference>
<name>A0A8H8WX80_9HYPH</name>
<organism evidence="2 3">
    <name type="scientific">Methylobacterium indicum</name>
    <dbReference type="NCBI Taxonomy" id="1775910"/>
    <lineage>
        <taxon>Bacteria</taxon>
        <taxon>Pseudomonadati</taxon>
        <taxon>Pseudomonadota</taxon>
        <taxon>Alphaproteobacteria</taxon>
        <taxon>Hyphomicrobiales</taxon>
        <taxon>Methylobacteriaceae</taxon>
        <taxon>Methylobacterium</taxon>
    </lineage>
</organism>
<proteinExistence type="predicted"/>
<evidence type="ECO:0000313" key="3">
    <source>
        <dbReference type="Proteomes" id="UP000663508"/>
    </source>
</evidence>